<evidence type="ECO:0000313" key="2">
    <source>
        <dbReference type="EMBL" id="OLP72495.1"/>
    </source>
</evidence>
<evidence type="ECO:0000313" key="3">
    <source>
        <dbReference type="Proteomes" id="UP000186817"/>
    </source>
</evidence>
<feature type="region of interest" description="Disordered" evidence="1">
    <location>
        <begin position="1"/>
        <end position="21"/>
    </location>
</feature>
<accession>A0A1Q9BQG6</accession>
<dbReference type="EMBL" id="LSRX01007239">
    <property type="protein sequence ID" value="OLP72495.1"/>
    <property type="molecule type" value="Genomic_DNA"/>
</dbReference>
<evidence type="ECO:0000256" key="1">
    <source>
        <dbReference type="SAM" id="MobiDB-lite"/>
    </source>
</evidence>
<organism evidence="2 3">
    <name type="scientific">Symbiodinium microadriaticum</name>
    <name type="common">Dinoflagellate</name>
    <name type="synonym">Zooxanthella microadriatica</name>
    <dbReference type="NCBI Taxonomy" id="2951"/>
    <lineage>
        <taxon>Eukaryota</taxon>
        <taxon>Sar</taxon>
        <taxon>Alveolata</taxon>
        <taxon>Dinophyceae</taxon>
        <taxon>Suessiales</taxon>
        <taxon>Symbiodiniaceae</taxon>
        <taxon>Symbiodinium</taxon>
    </lineage>
</organism>
<dbReference type="Proteomes" id="UP000186817">
    <property type="component" value="Unassembled WGS sequence"/>
</dbReference>
<name>A0A1Q9BQG6_SYMMI</name>
<protein>
    <submittedName>
        <fullName evidence="2">Uncharacterized protein</fullName>
    </submittedName>
</protein>
<gene>
    <name evidence="2" type="ORF">AK812_SmicGene48178</name>
</gene>
<keyword evidence="3" id="KW-1185">Reference proteome</keyword>
<dbReference type="AlphaFoldDB" id="A0A1Q9BQG6"/>
<reference evidence="2 3" key="1">
    <citation type="submission" date="2016-02" db="EMBL/GenBank/DDBJ databases">
        <title>Genome analysis of coral dinoflagellate symbionts highlights evolutionary adaptations to a symbiotic lifestyle.</title>
        <authorList>
            <person name="Aranda M."/>
            <person name="Li Y."/>
            <person name="Liew Y.J."/>
            <person name="Baumgarten S."/>
            <person name="Simakov O."/>
            <person name="Wilson M."/>
            <person name="Piel J."/>
            <person name="Ashoor H."/>
            <person name="Bougouffa S."/>
            <person name="Bajic V.B."/>
            <person name="Ryu T."/>
            <person name="Ravasi T."/>
            <person name="Bayer T."/>
            <person name="Micklem G."/>
            <person name="Kim H."/>
            <person name="Bhak J."/>
            <person name="Lajeunesse T.C."/>
            <person name="Voolstra C.R."/>
        </authorList>
    </citation>
    <scope>NUCLEOTIDE SEQUENCE [LARGE SCALE GENOMIC DNA]</scope>
    <source>
        <strain evidence="2 3">CCMP2467</strain>
    </source>
</reference>
<proteinExistence type="predicted"/>
<comment type="caution">
    <text evidence="2">The sequence shown here is derived from an EMBL/GenBank/DDBJ whole genome shotgun (WGS) entry which is preliminary data.</text>
</comment>
<sequence>MMPRDVCLRYNSPPSDPIEDCSDEEVAASALESSVPSRLTRLEGLVAHLSLQMQTLSTSDQASCNVTQADSQASGTELGNFALRLQRMEDFLSSLAASLAAMPPLDEL</sequence>